<keyword evidence="1" id="KW-1133">Transmembrane helix</keyword>
<dbReference type="STRING" id="1314674.A0A0D7BE39"/>
<feature type="transmembrane region" description="Helical" evidence="1">
    <location>
        <begin position="33"/>
        <end position="56"/>
    </location>
</feature>
<keyword evidence="1" id="KW-0472">Membrane</keyword>
<sequence length="170" mass="19203">MVYFIVVMPIKKYKNGLELYELVFGIGELSISIWIYLGCSIVITLYCSIAITLRIFKVYRLGVKSVKLYANVLEVVTESSALYTIVIFTTSIMVLVSPRWGTRYAVAALLSVTGISPTWILARVVSGKARTDESWTMDTSPLDSDREVIEFHPNRHSTDTNESTAYSMRR</sequence>
<dbReference type="AlphaFoldDB" id="A0A0D7BE39"/>
<organism evidence="2 3">
    <name type="scientific">Cylindrobasidium torrendii FP15055 ss-10</name>
    <dbReference type="NCBI Taxonomy" id="1314674"/>
    <lineage>
        <taxon>Eukaryota</taxon>
        <taxon>Fungi</taxon>
        <taxon>Dikarya</taxon>
        <taxon>Basidiomycota</taxon>
        <taxon>Agaricomycotina</taxon>
        <taxon>Agaricomycetes</taxon>
        <taxon>Agaricomycetidae</taxon>
        <taxon>Agaricales</taxon>
        <taxon>Marasmiineae</taxon>
        <taxon>Physalacriaceae</taxon>
        <taxon>Cylindrobasidium</taxon>
    </lineage>
</organism>
<accession>A0A0D7BE39</accession>
<gene>
    <name evidence="2" type="ORF">CYLTODRAFT_260367</name>
</gene>
<keyword evidence="1" id="KW-0812">Transmembrane</keyword>
<name>A0A0D7BE39_9AGAR</name>
<evidence type="ECO:0000256" key="1">
    <source>
        <dbReference type="SAM" id="Phobius"/>
    </source>
</evidence>
<protein>
    <submittedName>
        <fullName evidence="2">Uncharacterized protein</fullName>
    </submittedName>
</protein>
<evidence type="ECO:0000313" key="2">
    <source>
        <dbReference type="EMBL" id="KIY68455.1"/>
    </source>
</evidence>
<evidence type="ECO:0000313" key="3">
    <source>
        <dbReference type="Proteomes" id="UP000054007"/>
    </source>
</evidence>
<dbReference type="OrthoDB" id="3038148at2759"/>
<reference evidence="2 3" key="1">
    <citation type="journal article" date="2015" name="Fungal Genet. Biol.">
        <title>Evolution of novel wood decay mechanisms in Agaricales revealed by the genome sequences of Fistulina hepatica and Cylindrobasidium torrendii.</title>
        <authorList>
            <person name="Floudas D."/>
            <person name="Held B.W."/>
            <person name="Riley R."/>
            <person name="Nagy L.G."/>
            <person name="Koehler G."/>
            <person name="Ransdell A.S."/>
            <person name="Younus H."/>
            <person name="Chow J."/>
            <person name="Chiniquy J."/>
            <person name="Lipzen A."/>
            <person name="Tritt A."/>
            <person name="Sun H."/>
            <person name="Haridas S."/>
            <person name="LaButti K."/>
            <person name="Ohm R.A."/>
            <person name="Kues U."/>
            <person name="Blanchette R.A."/>
            <person name="Grigoriev I.V."/>
            <person name="Minto R.E."/>
            <person name="Hibbett D.S."/>
        </authorList>
    </citation>
    <scope>NUCLEOTIDE SEQUENCE [LARGE SCALE GENOMIC DNA]</scope>
    <source>
        <strain evidence="2 3">FP15055 ss-10</strain>
    </source>
</reference>
<dbReference type="EMBL" id="KN880502">
    <property type="protein sequence ID" value="KIY68455.1"/>
    <property type="molecule type" value="Genomic_DNA"/>
</dbReference>
<feature type="transmembrane region" description="Helical" evidence="1">
    <location>
        <begin position="102"/>
        <end position="122"/>
    </location>
</feature>
<keyword evidence="3" id="KW-1185">Reference proteome</keyword>
<dbReference type="Proteomes" id="UP000054007">
    <property type="component" value="Unassembled WGS sequence"/>
</dbReference>
<proteinExistence type="predicted"/>
<feature type="transmembrane region" description="Helical" evidence="1">
    <location>
        <begin position="68"/>
        <end position="96"/>
    </location>
</feature>